<evidence type="ECO:0000313" key="2">
    <source>
        <dbReference type="Proteomes" id="UP001470230"/>
    </source>
</evidence>
<organism evidence="1 2">
    <name type="scientific">Tritrichomonas musculus</name>
    <dbReference type="NCBI Taxonomy" id="1915356"/>
    <lineage>
        <taxon>Eukaryota</taxon>
        <taxon>Metamonada</taxon>
        <taxon>Parabasalia</taxon>
        <taxon>Tritrichomonadida</taxon>
        <taxon>Tritrichomonadidae</taxon>
        <taxon>Tritrichomonas</taxon>
    </lineage>
</organism>
<dbReference type="SUPFAM" id="SSF47473">
    <property type="entry name" value="EF-hand"/>
    <property type="match status" value="5"/>
</dbReference>
<comment type="caution">
    <text evidence="1">The sequence shown here is derived from an EMBL/GenBank/DDBJ whole genome shotgun (WGS) entry which is preliminary data.</text>
</comment>
<evidence type="ECO:0000313" key="1">
    <source>
        <dbReference type="EMBL" id="KAK8894437.1"/>
    </source>
</evidence>
<protein>
    <recommendedName>
        <fullName evidence="3">EF hand family protein</fullName>
    </recommendedName>
</protein>
<dbReference type="InterPro" id="IPR011992">
    <property type="entry name" value="EF-hand-dom_pair"/>
</dbReference>
<accession>A0ABR2KVG8</accession>
<reference evidence="1 2" key="1">
    <citation type="submission" date="2024-04" db="EMBL/GenBank/DDBJ databases">
        <title>Tritrichomonas musculus Genome.</title>
        <authorList>
            <person name="Alves-Ferreira E."/>
            <person name="Grigg M."/>
            <person name="Lorenzi H."/>
            <person name="Galac M."/>
        </authorList>
    </citation>
    <scope>NUCLEOTIDE SEQUENCE [LARGE SCALE GENOMIC DNA]</scope>
    <source>
        <strain evidence="1 2">EAF2021</strain>
    </source>
</reference>
<sequence length="926" mass="108114">MCDLNELQDRIRTHLYLNTSLPVDWFEDFDKLRSGRVSRDQFRRCFQFINFRLSDPEFEALAQEYADKGMVNYHRFLDNVQNVFSNKDLEKDPHGTTVDSRSIVMRTQGRMEKNSNQELSQLLQKLAHQVVTRGVHIRESYEDFDTHNSGKVTQSRFFRAMPFKDLSQQELSLLAKVYADPILKDVNYRQLYLDVNDIIASKQTDTQTMALTMSRGVGGTRFLPHQYQSFRLKSDEPPSENLIERFATHVREQRVRIRDFFQSHDNLNIGLITPEKFESTLTLFGFKFTEADLEWLMNRYRVNRNRTDFVEYRKFCDEVEQKSDGELLTAKSRNVIVQTPELDTILQKIRYTVNRSRINILPTLQGFDRLKRGFITGPQFHRALSTLQIFISTAELNVLVKAYGTETDVDYFKFVEDIDTQHNQKRREYKPLGTTKESIEDVYGHTPAGDRFVTSDQADEMIYHSKRGLIKKVDEHRDIQSLLTEMRRWSIVNGVIFSDFFKDFDKFNFGEIPVFQFRSGMSLSTFEITEDEFDLVVNNYKSDTRQDYVKWRKFSEDVLSAVAPIELEKEPTVTPASPRDTVLMHTNSSQTRGSSAQVKRILDIISRFVKSRRISLMEQFKDKDKMNHKRVTASAFAQVVQLIGVHVSKQEIDVLCTYYNDPKNNFVDYASFVEDVEKNVGQIFGDRGSSSIVVNPIPTYGNERNCPYLVSQLSQADHVSPWSEICQKLQTFVYKRGVRLEDFFLAFDFHHVGHVTKQKFRSVVGQTDLPLTEKDIETCLDIFTVPGQEDLFDYKTFCKEISTIFYVSDLVKNPLDSGMTRSRALPDPSNTLQRLCERDEDDLARILKRMKYTVLTRRMNIKEQFTDYDKHPRKNYITKQQFKQSIARLGLSSNPTELDLLCKKYRCTDLDDMNYNQFCNDIDAVS</sequence>
<dbReference type="EMBL" id="JAPFFF010000003">
    <property type="protein sequence ID" value="KAK8894437.1"/>
    <property type="molecule type" value="Genomic_DNA"/>
</dbReference>
<evidence type="ECO:0008006" key="3">
    <source>
        <dbReference type="Google" id="ProtNLM"/>
    </source>
</evidence>
<dbReference type="PANTHER" id="PTHR20875:SF0">
    <property type="entry name" value="GH12158P"/>
    <property type="match status" value="1"/>
</dbReference>
<name>A0ABR2KVG8_9EUKA</name>
<gene>
    <name evidence="1" type="ORF">M9Y10_022871</name>
</gene>
<proteinExistence type="predicted"/>
<dbReference type="InterPro" id="IPR052603">
    <property type="entry name" value="EFCB6"/>
</dbReference>
<dbReference type="Gene3D" id="1.10.238.10">
    <property type="entry name" value="EF-hand"/>
    <property type="match status" value="5"/>
</dbReference>
<dbReference type="Proteomes" id="UP001470230">
    <property type="component" value="Unassembled WGS sequence"/>
</dbReference>
<keyword evidence="2" id="KW-1185">Reference proteome</keyword>
<dbReference type="PANTHER" id="PTHR20875">
    <property type="entry name" value="EF-HAND CALCIUM-BINDING DOMAIN-CONTAINING PROTEIN 6-RELATED"/>
    <property type="match status" value="1"/>
</dbReference>